<name>A0A1D8NK43_YARLL</name>
<evidence type="ECO:0000259" key="5">
    <source>
        <dbReference type="PROSITE" id="PS50249"/>
    </source>
</evidence>
<dbReference type="Proteomes" id="UP000182444">
    <property type="component" value="Chromosome 1E"/>
</dbReference>
<comment type="similarity">
    <text evidence="4">Belongs to the eIF-3 subunit F family.</text>
</comment>
<gene>
    <name evidence="7" type="ORF">B0I71DRAFT_6610</name>
    <name evidence="6" type="ORF">YALI1_E31772g</name>
</gene>
<reference evidence="7 9" key="2">
    <citation type="submission" date="2018-07" db="EMBL/GenBank/DDBJ databases">
        <title>Draft Genome Assemblies for Five Robust Yarrowia lipolytica Strains Exhibiting High Lipid Production and Pentose Sugar Utilization and Sugar Alcohol Secretion from Undetoxified Lignocellulosic Biomass Hydrolysates.</title>
        <authorList>
            <consortium name="DOE Joint Genome Institute"/>
            <person name="Walker C."/>
            <person name="Ryu S."/>
            <person name="Na H."/>
            <person name="Zane M."/>
            <person name="LaButti K."/>
            <person name="Lipzen A."/>
            <person name="Haridas S."/>
            <person name="Barry K."/>
            <person name="Grigoriev I.V."/>
            <person name="Quarterman J."/>
            <person name="Slininger P."/>
            <person name="Dien B."/>
            <person name="Trinh C.T."/>
        </authorList>
    </citation>
    <scope>NUCLEOTIDE SEQUENCE [LARGE SCALE GENOMIC DNA]</scope>
    <source>
        <strain evidence="7 9">YB392</strain>
    </source>
</reference>
<dbReference type="GO" id="GO:0016282">
    <property type="term" value="C:eukaryotic 43S preinitiation complex"/>
    <property type="evidence" value="ECO:0007669"/>
    <property type="project" value="UniProtKB-UniRule"/>
</dbReference>
<dbReference type="VEuPathDB" id="FungiDB:YALI0_E26851g"/>
<accession>A0A1D8NK43</accession>
<comment type="function">
    <text evidence="4">Component of the eukaryotic translation initiation factor 3 (eIF-3) complex, which is involved in protein synthesis of a specialized repertoire of mRNAs and, together with other initiation factors, stimulates binding of mRNA and methionyl-tRNAi to the 40S ribosome. The eIF-3 complex specifically targets and initiates translation of a subset of mRNAs involved in cell proliferation.</text>
</comment>
<dbReference type="OMA" id="EYFVHFH"/>
<dbReference type="GO" id="GO:0008237">
    <property type="term" value="F:metallopeptidase activity"/>
    <property type="evidence" value="ECO:0007669"/>
    <property type="project" value="InterPro"/>
</dbReference>
<dbReference type="GO" id="GO:0003743">
    <property type="term" value="F:translation initiation factor activity"/>
    <property type="evidence" value="ECO:0007669"/>
    <property type="project" value="UniProtKB-UniRule"/>
</dbReference>
<comment type="subcellular location">
    <subcellularLocation>
        <location evidence="4">Cytoplasm</location>
    </subcellularLocation>
</comment>
<dbReference type="EMBL" id="KZ859052">
    <property type="protein sequence ID" value="RDW24056.1"/>
    <property type="molecule type" value="Genomic_DNA"/>
</dbReference>
<dbReference type="Proteomes" id="UP000256601">
    <property type="component" value="Unassembled WGS sequence"/>
</dbReference>
<dbReference type="PANTHER" id="PTHR10540:SF6">
    <property type="entry name" value="EUKARYOTIC TRANSLATION INITIATION FACTOR 3 SUBUNIT F"/>
    <property type="match status" value="1"/>
</dbReference>
<keyword evidence="2 4" id="KW-0396">Initiation factor</keyword>
<evidence type="ECO:0000313" key="6">
    <source>
        <dbReference type="EMBL" id="AOW06012.1"/>
    </source>
</evidence>
<dbReference type="GO" id="GO:0071541">
    <property type="term" value="C:eukaryotic translation initiation factor 3 complex, eIF3m"/>
    <property type="evidence" value="ECO:0007669"/>
    <property type="project" value="TreeGrafter"/>
</dbReference>
<dbReference type="GO" id="GO:0033290">
    <property type="term" value="C:eukaryotic 48S preinitiation complex"/>
    <property type="evidence" value="ECO:0007669"/>
    <property type="project" value="UniProtKB-UniRule"/>
</dbReference>
<dbReference type="Gene3D" id="3.40.140.10">
    <property type="entry name" value="Cytidine Deaminase, domain 2"/>
    <property type="match status" value="1"/>
</dbReference>
<evidence type="ECO:0000256" key="3">
    <source>
        <dbReference type="ARBA" id="ARBA00022917"/>
    </source>
</evidence>
<evidence type="ECO:0000313" key="9">
    <source>
        <dbReference type="Proteomes" id="UP000256601"/>
    </source>
</evidence>
<dbReference type="EMBL" id="CP017557">
    <property type="protein sequence ID" value="AOW06012.1"/>
    <property type="molecule type" value="Genomic_DNA"/>
</dbReference>
<dbReference type="InterPro" id="IPR027531">
    <property type="entry name" value="eIF3f"/>
</dbReference>
<dbReference type="SMART" id="SM00232">
    <property type="entry name" value="JAB_MPN"/>
    <property type="match status" value="1"/>
</dbReference>
<dbReference type="Pfam" id="PF13012">
    <property type="entry name" value="MitMem_reg"/>
    <property type="match status" value="1"/>
</dbReference>
<evidence type="ECO:0000313" key="8">
    <source>
        <dbReference type="Proteomes" id="UP000182444"/>
    </source>
</evidence>
<dbReference type="GO" id="GO:0001732">
    <property type="term" value="P:formation of cytoplasmic translation initiation complex"/>
    <property type="evidence" value="ECO:0007669"/>
    <property type="project" value="UniProtKB-UniRule"/>
</dbReference>
<dbReference type="SMR" id="A0A1D8NK43"/>
<evidence type="ECO:0000313" key="7">
    <source>
        <dbReference type="EMBL" id="RDW24056.1"/>
    </source>
</evidence>
<dbReference type="eggNOG" id="KOG2975">
    <property type="taxonomic scope" value="Eukaryota"/>
</dbReference>
<reference evidence="6 8" key="1">
    <citation type="journal article" date="2016" name="PLoS ONE">
        <title>Sequence Assembly of Yarrowia lipolytica Strain W29/CLIB89 Shows Transposable Element Diversity.</title>
        <authorList>
            <person name="Magnan C."/>
            <person name="Yu J."/>
            <person name="Chang I."/>
            <person name="Jahn E."/>
            <person name="Kanomata Y."/>
            <person name="Wu J."/>
            <person name="Zeller M."/>
            <person name="Oakes M."/>
            <person name="Baldi P."/>
            <person name="Sandmeyer S."/>
        </authorList>
    </citation>
    <scope>NUCLEOTIDE SEQUENCE [LARGE SCALE GENOMIC DNA]</scope>
    <source>
        <strain evidence="6">CLIB89</strain>
        <strain evidence="8">CLIB89(W29)</strain>
    </source>
</reference>
<dbReference type="GO" id="GO:0031369">
    <property type="term" value="F:translation initiation factor binding"/>
    <property type="evidence" value="ECO:0007669"/>
    <property type="project" value="InterPro"/>
</dbReference>
<dbReference type="OrthoDB" id="25498at2759"/>
<dbReference type="PROSITE" id="PS50249">
    <property type="entry name" value="MPN"/>
    <property type="match status" value="1"/>
</dbReference>
<dbReference type="GeneID" id="2912764"/>
<feature type="domain" description="MPN" evidence="5">
    <location>
        <begin position="20"/>
        <end position="163"/>
    </location>
</feature>
<dbReference type="AlphaFoldDB" id="A0A1D8NK43"/>
<dbReference type="RefSeq" id="XP_504441.1">
    <property type="nucleotide sequence ID" value="XM_504441.1"/>
</dbReference>
<dbReference type="Pfam" id="PF01398">
    <property type="entry name" value="JAB"/>
    <property type="match status" value="1"/>
</dbReference>
<comment type="subunit">
    <text evidence="4">Component of the eukaryotic translation initiation factor 3 (eIF-3) complex.</text>
</comment>
<dbReference type="InterPro" id="IPR024969">
    <property type="entry name" value="EIF3F/CSN6-like_C"/>
</dbReference>
<keyword evidence="3 4" id="KW-0648">Protein biosynthesis</keyword>
<evidence type="ECO:0000256" key="1">
    <source>
        <dbReference type="ARBA" id="ARBA00022490"/>
    </source>
</evidence>
<dbReference type="InterPro" id="IPR037518">
    <property type="entry name" value="MPN"/>
</dbReference>
<dbReference type="HAMAP" id="MF_03005">
    <property type="entry name" value="eIF3f"/>
    <property type="match status" value="1"/>
</dbReference>
<dbReference type="InterPro" id="IPR000555">
    <property type="entry name" value="JAMM/MPN+_dom"/>
</dbReference>
<organism evidence="6 8">
    <name type="scientific">Yarrowia lipolytica</name>
    <name type="common">Candida lipolytica</name>
    <dbReference type="NCBI Taxonomy" id="4952"/>
    <lineage>
        <taxon>Eukaryota</taxon>
        <taxon>Fungi</taxon>
        <taxon>Dikarya</taxon>
        <taxon>Ascomycota</taxon>
        <taxon>Saccharomycotina</taxon>
        <taxon>Dipodascomycetes</taxon>
        <taxon>Dipodascales</taxon>
        <taxon>Dipodascales incertae sedis</taxon>
        <taxon>Yarrowia</taxon>
    </lineage>
</organism>
<proteinExistence type="inferred from homology"/>
<protein>
    <recommendedName>
        <fullName evidence="4">Eukaryotic translation initiation factor 3 subunit F</fullName>
        <shortName evidence="4">eIF3f</shortName>
    </recommendedName>
</protein>
<dbReference type="KEGG" id="yli:2912764"/>
<sequence>MSETLQISRVAGTNGAPTHVTVTAQALFQILDHALRREEEQSKVIGTLVGIRSEDGSEVEVRNAYAVPHSESEQEMTIDLEYNPTMLALHRKAFPKEVIVGWYATSSELNTFSGLIHDYYTQLDGTPAIHLTVEAANLADTLLPRTYVASAVGIDPSKNSGNCVFVPISNEVKFNDSADRAALEAISSARESPERSINLTSDLANLENSLTQVLDMLERVQTYVARVISGEESSEKAQQVGKQLLSTLTLTPSLDAQNLEALFNSHLQDVLMVVYLANTVKTQLQLSAKLTTLV</sequence>
<dbReference type="PANTHER" id="PTHR10540">
    <property type="entry name" value="EUKARYOTIC TRANSLATION INITIATION FACTOR 3 SUBUNIT F-RELATED"/>
    <property type="match status" value="1"/>
</dbReference>
<evidence type="ECO:0000256" key="2">
    <source>
        <dbReference type="ARBA" id="ARBA00022540"/>
    </source>
</evidence>
<evidence type="ECO:0000256" key="4">
    <source>
        <dbReference type="HAMAP-Rule" id="MF_03005"/>
    </source>
</evidence>
<dbReference type="CDD" id="cd08064">
    <property type="entry name" value="MPN_eIF3f"/>
    <property type="match status" value="1"/>
</dbReference>
<keyword evidence="1 4" id="KW-0963">Cytoplasm</keyword>
<dbReference type="VEuPathDB" id="FungiDB:YALI1_E31772g"/>